<organism evidence="1 2">
    <name type="scientific">Armillaria gallica</name>
    <name type="common">Bulbous honey fungus</name>
    <name type="synonym">Armillaria bulbosa</name>
    <dbReference type="NCBI Taxonomy" id="47427"/>
    <lineage>
        <taxon>Eukaryota</taxon>
        <taxon>Fungi</taxon>
        <taxon>Dikarya</taxon>
        <taxon>Basidiomycota</taxon>
        <taxon>Agaricomycotina</taxon>
        <taxon>Agaricomycetes</taxon>
        <taxon>Agaricomycetidae</taxon>
        <taxon>Agaricales</taxon>
        <taxon>Marasmiineae</taxon>
        <taxon>Physalacriaceae</taxon>
        <taxon>Armillaria</taxon>
    </lineage>
</organism>
<evidence type="ECO:0000313" key="1">
    <source>
        <dbReference type="EMBL" id="PBK84364.1"/>
    </source>
</evidence>
<dbReference type="OMA" id="ALFMEEY"/>
<dbReference type="AlphaFoldDB" id="A0A2H3CSF9"/>
<gene>
    <name evidence="1" type="ORF">ARMGADRAFT_1088402</name>
</gene>
<name>A0A2H3CSF9_ARMGA</name>
<dbReference type="EMBL" id="KZ293698">
    <property type="protein sequence ID" value="PBK84364.1"/>
    <property type="molecule type" value="Genomic_DNA"/>
</dbReference>
<reference evidence="2" key="1">
    <citation type="journal article" date="2017" name="Nat. Ecol. Evol.">
        <title>Genome expansion and lineage-specific genetic innovations in the forest pathogenic fungi Armillaria.</title>
        <authorList>
            <person name="Sipos G."/>
            <person name="Prasanna A.N."/>
            <person name="Walter M.C."/>
            <person name="O'Connor E."/>
            <person name="Balint B."/>
            <person name="Krizsan K."/>
            <person name="Kiss B."/>
            <person name="Hess J."/>
            <person name="Varga T."/>
            <person name="Slot J."/>
            <person name="Riley R."/>
            <person name="Boka B."/>
            <person name="Rigling D."/>
            <person name="Barry K."/>
            <person name="Lee J."/>
            <person name="Mihaltcheva S."/>
            <person name="LaButti K."/>
            <person name="Lipzen A."/>
            <person name="Waldron R."/>
            <person name="Moloney N.M."/>
            <person name="Sperisen C."/>
            <person name="Kredics L."/>
            <person name="Vagvoelgyi C."/>
            <person name="Patrignani A."/>
            <person name="Fitzpatrick D."/>
            <person name="Nagy I."/>
            <person name="Doyle S."/>
            <person name="Anderson J.B."/>
            <person name="Grigoriev I.V."/>
            <person name="Gueldener U."/>
            <person name="Muensterkoetter M."/>
            <person name="Nagy L.G."/>
        </authorList>
    </citation>
    <scope>NUCLEOTIDE SEQUENCE [LARGE SCALE GENOMIC DNA]</scope>
    <source>
        <strain evidence="2">Ar21-2</strain>
    </source>
</reference>
<keyword evidence="2" id="KW-1185">Reference proteome</keyword>
<dbReference type="InParanoid" id="A0A2H3CSF9"/>
<evidence type="ECO:0000313" key="2">
    <source>
        <dbReference type="Proteomes" id="UP000217790"/>
    </source>
</evidence>
<sequence>MTLNTLYELHLEFSVKRGALRYRVKREWPLITSITAPRRIDTSRFLAVIISSDAYKFPPLHGCVLDALLMEKCLTKDLGVPKGRIRHLTDTWAHIYPNHPSIHSRVSIIRASLAPPSPTYFDGQRKPHPLIFEEQRQG</sequence>
<proteinExistence type="predicted"/>
<accession>A0A2H3CSF9</accession>
<protein>
    <submittedName>
        <fullName evidence="1">Uncharacterized protein</fullName>
    </submittedName>
</protein>
<dbReference type="Proteomes" id="UP000217790">
    <property type="component" value="Unassembled WGS sequence"/>
</dbReference>
<dbReference type="OrthoDB" id="10448086at2759"/>